<gene>
    <name evidence="2" type="ORF">BHAOGJBA_1325</name>
</gene>
<keyword evidence="1" id="KW-0732">Signal</keyword>
<feature type="signal peptide" evidence="1">
    <location>
        <begin position="1"/>
        <end position="20"/>
    </location>
</feature>
<dbReference type="AlphaFoldDB" id="A0AAV4ZIG7"/>
<evidence type="ECO:0000256" key="1">
    <source>
        <dbReference type="SAM" id="SignalP"/>
    </source>
</evidence>
<comment type="caution">
    <text evidence="2">The sequence shown here is derived from an EMBL/GenBank/DDBJ whole genome shotgun (WGS) entry which is preliminary data.</text>
</comment>
<name>A0AAV4ZIG7_9HYPH</name>
<dbReference type="RefSeq" id="WP_238229811.1">
    <property type="nucleotide sequence ID" value="NZ_BPQO01000004.1"/>
</dbReference>
<reference evidence="2" key="2">
    <citation type="submission" date="2021-08" db="EMBL/GenBank/DDBJ databases">
        <authorList>
            <person name="Tani A."/>
            <person name="Ola A."/>
            <person name="Ogura Y."/>
            <person name="Katsura K."/>
            <person name="Hayashi T."/>
        </authorList>
    </citation>
    <scope>NUCLEOTIDE SEQUENCE</scope>
    <source>
        <strain evidence="2">DSM 16372</strain>
    </source>
</reference>
<evidence type="ECO:0000313" key="2">
    <source>
        <dbReference type="EMBL" id="GJD87820.1"/>
    </source>
</evidence>
<dbReference type="EMBL" id="BPQO01000004">
    <property type="protein sequence ID" value="GJD87820.1"/>
    <property type="molecule type" value="Genomic_DNA"/>
</dbReference>
<organism evidence="2 3">
    <name type="scientific">Methylobacterium hispanicum</name>
    <dbReference type="NCBI Taxonomy" id="270350"/>
    <lineage>
        <taxon>Bacteria</taxon>
        <taxon>Pseudomonadati</taxon>
        <taxon>Pseudomonadota</taxon>
        <taxon>Alphaproteobacteria</taxon>
        <taxon>Hyphomicrobiales</taxon>
        <taxon>Methylobacteriaceae</taxon>
        <taxon>Methylobacterium</taxon>
    </lineage>
</organism>
<proteinExistence type="predicted"/>
<feature type="chain" id="PRO_5043607525" evidence="1">
    <location>
        <begin position="21"/>
        <end position="287"/>
    </location>
</feature>
<protein>
    <submittedName>
        <fullName evidence="2">Uncharacterized protein</fullName>
    </submittedName>
</protein>
<sequence>MKLRLLAILATAIQAAPTVAAPIQDKWTAEATESRGGIDYRTLLTFTYDGAVSSFNGRAEWKVAVLCEARNTASGKLDVFNRATKSILAQGAWEGDLGDRNYFHLDPGYKDDKGRIEDPGKLEVTDKRCASGRPTVVNDLAPKPASAAPAAVPAKASPDRIGNNGKKFDGYLWYHNGSDMLVDEEFGEIRYDKPKASISKVVKPGDVLFRGVFSKDGTVEGTAYAFKVGCPPAEYAVKGRYPKPVTFVNGRMTLTGPGPKFKPGSCEYTLSPASGHSKLVLDAHSDV</sequence>
<reference evidence="2" key="1">
    <citation type="journal article" date="2016" name="Front. Microbiol.">
        <title>Genome Sequence of the Piezophilic, Mesophilic Sulfate-Reducing Bacterium Desulfovibrio indicus J2T.</title>
        <authorList>
            <person name="Cao J."/>
            <person name="Maignien L."/>
            <person name="Shao Z."/>
            <person name="Alain K."/>
            <person name="Jebbar M."/>
        </authorList>
    </citation>
    <scope>NUCLEOTIDE SEQUENCE</scope>
    <source>
        <strain evidence="2">DSM 16372</strain>
    </source>
</reference>
<keyword evidence="3" id="KW-1185">Reference proteome</keyword>
<dbReference type="Proteomes" id="UP001055247">
    <property type="component" value="Unassembled WGS sequence"/>
</dbReference>
<evidence type="ECO:0000313" key="3">
    <source>
        <dbReference type="Proteomes" id="UP001055247"/>
    </source>
</evidence>
<accession>A0AAV4ZIG7</accession>